<reference evidence="1" key="2">
    <citation type="journal article" date="2019" name="IMA Fungus">
        <title>Genome sequencing and comparison of five Tilletia species to identify candidate genes for the detection of regulated species infecting wheat.</title>
        <authorList>
            <person name="Nguyen H.D.T."/>
            <person name="Sultana T."/>
            <person name="Kesanakurti P."/>
            <person name="Hambleton S."/>
        </authorList>
    </citation>
    <scope>NUCLEOTIDE SEQUENCE</scope>
    <source>
        <strain evidence="1">DAOMC 236416</strain>
    </source>
</reference>
<protein>
    <submittedName>
        <fullName evidence="1">Uncharacterized protein</fullName>
    </submittedName>
</protein>
<sequence>MRVSLSFLAATAAATALLSAPAPVDAATACTTKGTKHTGAAGRSYTTYAFPSASFGPNGGWKSLPDSSKVCGAILHRNLKLPKASSQLTLPVYESAIDNPAGVLRVVIGTEAKGRDGWTYWTSLNNAKKKAYADNSYISSHQQIAVIVPQFLGPKDRADGSATATDLLFHGNDWADGQNGINPKKLGAESVSSFDVIDAIVSYIGTKYPNAQRIVFGGHSMGAQFVHRYTALRKEGQRDMHFVAMNPGTWLYFNHSRISWNDKANCPAYDDYKMGISQRTGASPLPAYAASDIARLGRTGLTTRIADRRLHLLVGSNDNGSGDYSCEAKAQGTSHRNRGQRYLQSVIQSLPANNAALQRAGGPRVLYNSQGPGKAGVPQKWTWDVVSPCTHNEVCMFNSVQGQKRLYLDGFPRGGARRDVDDDDDEEVLETRAGSFMARMHAKPHALAWRKSCVTSTLDLLMLRDQRIPITCLNYAVRRPVGELDYQRPLLFQRETGHARHGTRLRR</sequence>
<dbReference type="EMBL" id="LWDF02000559">
    <property type="protein sequence ID" value="KAE8244883.1"/>
    <property type="molecule type" value="Genomic_DNA"/>
</dbReference>
<accession>A0A177T7Q4</accession>
<dbReference type="InterPro" id="IPR029058">
    <property type="entry name" value="AB_hydrolase_fold"/>
</dbReference>
<dbReference type="Proteomes" id="UP000077521">
    <property type="component" value="Unassembled WGS sequence"/>
</dbReference>
<organism evidence="1 2">
    <name type="scientific">Tilletia indica</name>
    <dbReference type="NCBI Taxonomy" id="43049"/>
    <lineage>
        <taxon>Eukaryota</taxon>
        <taxon>Fungi</taxon>
        <taxon>Dikarya</taxon>
        <taxon>Basidiomycota</taxon>
        <taxon>Ustilaginomycotina</taxon>
        <taxon>Exobasidiomycetes</taxon>
        <taxon>Tilletiales</taxon>
        <taxon>Tilletiaceae</taxon>
        <taxon>Tilletia</taxon>
    </lineage>
</organism>
<dbReference type="PANTHER" id="PTHR35560">
    <property type="entry name" value="BLL0132 PROTEIN"/>
    <property type="match status" value="1"/>
</dbReference>
<evidence type="ECO:0000313" key="1">
    <source>
        <dbReference type="EMBL" id="KAE8244883.1"/>
    </source>
</evidence>
<dbReference type="AlphaFoldDB" id="A0A177T7Q4"/>
<dbReference type="PANTHER" id="PTHR35560:SF3">
    <property type="entry name" value="PEPTIDASE S9 PROLYL OLIGOPEPTIDASE CATALYTIC DOMAIN-CONTAINING PROTEIN"/>
    <property type="match status" value="1"/>
</dbReference>
<dbReference type="SUPFAM" id="SSF53474">
    <property type="entry name" value="alpha/beta-Hydrolases"/>
    <property type="match status" value="1"/>
</dbReference>
<proteinExistence type="predicted"/>
<comment type="caution">
    <text evidence="1">The sequence shown here is derived from an EMBL/GenBank/DDBJ whole genome shotgun (WGS) entry which is preliminary data.</text>
</comment>
<keyword evidence="2" id="KW-1185">Reference proteome</keyword>
<evidence type="ECO:0000313" key="2">
    <source>
        <dbReference type="Proteomes" id="UP000077521"/>
    </source>
</evidence>
<reference evidence="1" key="1">
    <citation type="submission" date="2016-04" db="EMBL/GenBank/DDBJ databases">
        <authorList>
            <person name="Nguyen H.D."/>
            <person name="Samba Siva P."/>
            <person name="Cullis J."/>
            <person name="Levesque C.A."/>
            <person name="Hambleton S."/>
        </authorList>
    </citation>
    <scope>NUCLEOTIDE SEQUENCE</scope>
    <source>
        <strain evidence="1">DAOMC 236416</strain>
    </source>
</reference>
<gene>
    <name evidence="1" type="ORF">A4X13_0g6191</name>
</gene>
<dbReference type="Gene3D" id="3.40.50.1820">
    <property type="entry name" value="alpha/beta hydrolase"/>
    <property type="match status" value="1"/>
</dbReference>
<name>A0A177T7Q4_9BASI</name>